<protein>
    <submittedName>
        <fullName evidence="1">(2Fe-2S) ferredoxin domain-containing protein</fullName>
    </submittedName>
</protein>
<gene>
    <name evidence="1" type="ORF">MNR06_09375</name>
</gene>
<dbReference type="RefSeq" id="WP_243535356.1">
    <property type="nucleotide sequence ID" value="NZ_CP093442.1"/>
</dbReference>
<organism evidence="1 2">
    <name type="scientific">Bdellovibrio reynosensis</name>
    <dbReference type="NCBI Taxonomy" id="2835041"/>
    <lineage>
        <taxon>Bacteria</taxon>
        <taxon>Pseudomonadati</taxon>
        <taxon>Bdellovibrionota</taxon>
        <taxon>Bdellovibrionia</taxon>
        <taxon>Bdellovibrionales</taxon>
        <taxon>Pseudobdellovibrionaceae</taxon>
        <taxon>Bdellovibrio</taxon>
    </lineage>
</organism>
<name>A0ABY4C8V0_9BACT</name>
<reference evidence="1" key="1">
    <citation type="submission" date="2022-03" db="EMBL/GenBank/DDBJ databases">
        <title>Genome Identification and Characterization of new species Bdellovibrio reynosense LBG001 sp. nov. from a Mexico soil sample.</title>
        <authorList>
            <person name="Camilli A."/>
            <person name="Ajao Y."/>
            <person name="Guo X."/>
        </authorList>
    </citation>
    <scope>NUCLEOTIDE SEQUENCE</scope>
    <source>
        <strain evidence="1">LBG001</strain>
    </source>
</reference>
<proteinExistence type="predicted"/>
<dbReference type="EMBL" id="CP093442">
    <property type="protein sequence ID" value="UOE99907.1"/>
    <property type="molecule type" value="Genomic_DNA"/>
</dbReference>
<evidence type="ECO:0000313" key="2">
    <source>
        <dbReference type="Proteomes" id="UP000830116"/>
    </source>
</evidence>
<accession>A0ABY4C8V0</accession>
<evidence type="ECO:0000313" key="1">
    <source>
        <dbReference type="EMBL" id="UOE99907.1"/>
    </source>
</evidence>
<dbReference type="Proteomes" id="UP000830116">
    <property type="component" value="Chromosome"/>
</dbReference>
<keyword evidence="2" id="KW-1185">Reference proteome</keyword>
<sequence length="106" mass="11854">MKQEENPWSKGIVLICTKCSKSISTKSLKEDGNTADNLKMYLKKSFKDSGDGGKVRVVTSSCLDLCIDETQAVTYCGVDGITETFAIHPEEDREKILQYLRNKISE</sequence>